<gene>
    <name evidence="1" type="ORF">RM779_14090</name>
</gene>
<dbReference type="InterPro" id="IPR006764">
    <property type="entry name" value="SAM_dep_MeTrfase_SAV2177_type"/>
</dbReference>
<keyword evidence="1" id="KW-0808">Transferase</keyword>
<evidence type="ECO:0000313" key="1">
    <source>
        <dbReference type="EMBL" id="MDT0443713.1"/>
    </source>
</evidence>
<reference evidence="2" key="1">
    <citation type="submission" date="2023-07" db="EMBL/GenBank/DDBJ databases">
        <title>30 novel species of actinomycetes from the DSMZ collection.</title>
        <authorList>
            <person name="Nouioui I."/>
        </authorList>
    </citation>
    <scope>NUCLEOTIDE SEQUENCE [LARGE SCALE GENOMIC DNA]</scope>
    <source>
        <strain evidence="2">DSM 41886</strain>
    </source>
</reference>
<dbReference type="InterPro" id="IPR029063">
    <property type="entry name" value="SAM-dependent_MTases_sf"/>
</dbReference>
<protein>
    <submittedName>
        <fullName evidence="1">SAM-dependent methyltransferase</fullName>
        <ecNumber evidence="1">2.1.1.-</ecNumber>
    </submittedName>
</protein>
<keyword evidence="2" id="KW-1185">Reference proteome</keyword>
<dbReference type="EMBL" id="JAVREV010000007">
    <property type="protein sequence ID" value="MDT0443713.1"/>
    <property type="molecule type" value="Genomic_DNA"/>
</dbReference>
<keyword evidence="1" id="KW-0489">Methyltransferase</keyword>
<dbReference type="EC" id="2.1.1.-" evidence="1"/>
<dbReference type="Proteomes" id="UP001183615">
    <property type="component" value="Unassembled WGS sequence"/>
</dbReference>
<sequence>MNGDSPVVPRTDRPHSARMYDYLLGGRDHYAADSEAADKALASAPTLRIAAQENRKFIARVVRHLVQDVGIRQFLDLGPGLPTSQNVHQVAQEVEPETRVVYVDNDPIVLAFGGAMLEQNERTTVVRGDIRDPLAVLHHPRTREQLDLSLPVGVLAVAVLHFIGDDEDPAGIVRALTGSLAPGSHFVLSHGTADLSAEAAMGVQAAYRSHGVPLTLRSKERFTELFAGLDLIEPGIQVVSEWRATEPPEERPSHADVSWYGGVARL</sequence>
<dbReference type="GO" id="GO:0032259">
    <property type="term" value="P:methylation"/>
    <property type="evidence" value="ECO:0007669"/>
    <property type="project" value="UniProtKB-KW"/>
</dbReference>
<dbReference type="SUPFAM" id="SSF53335">
    <property type="entry name" value="S-adenosyl-L-methionine-dependent methyltransferases"/>
    <property type="match status" value="1"/>
</dbReference>
<proteinExistence type="predicted"/>
<dbReference type="RefSeq" id="WP_311618027.1">
    <property type="nucleotide sequence ID" value="NZ_JAVREV010000007.1"/>
</dbReference>
<name>A0ABU2S402_9ACTN</name>
<evidence type="ECO:0000313" key="2">
    <source>
        <dbReference type="Proteomes" id="UP001183615"/>
    </source>
</evidence>
<organism evidence="1 2">
    <name type="scientific">Streptomyces johnsoniae</name>
    <dbReference type="NCBI Taxonomy" id="3075532"/>
    <lineage>
        <taxon>Bacteria</taxon>
        <taxon>Bacillati</taxon>
        <taxon>Actinomycetota</taxon>
        <taxon>Actinomycetes</taxon>
        <taxon>Kitasatosporales</taxon>
        <taxon>Streptomycetaceae</taxon>
        <taxon>Streptomyces</taxon>
    </lineage>
</organism>
<accession>A0ABU2S402</accession>
<dbReference type="Pfam" id="PF04672">
    <property type="entry name" value="Methyltransf_19"/>
    <property type="match status" value="1"/>
</dbReference>
<dbReference type="PIRSF" id="PIRSF017393">
    <property type="entry name" value="MTase_SAV2177"/>
    <property type="match status" value="1"/>
</dbReference>
<dbReference type="Gene3D" id="3.40.50.150">
    <property type="entry name" value="Vaccinia Virus protein VP39"/>
    <property type="match status" value="1"/>
</dbReference>
<comment type="caution">
    <text evidence="1">The sequence shown here is derived from an EMBL/GenBank/DDBJ whole genome shotgun (WGS) entry which is preliminary data.</text>
</comment>
<dbReference type="GO" id="GO:0008168">
    <property type="term" value="F:methyltransferase activity"/>
    <property type="evidence" value="ECO:0007669"/>
    <property type="project" value="UniProtKB-KW"/>
</dbReference>